<dbReference type="PRINTS" id="PR00111">
    <property type="entry name" value="ABHYDROLASE"/>
</dbReference>
<dbReference type="InterPro" id="IPR029058">
    <property type="entry name" value="AB_hydrolase_fold"/>
</dbReference>
<keyword evidence="1 3" id="KW-0474">Menaquinone biosynthesis</keyword>
<proteinExistence type="inferred from homology"/>
<comment type="function">
    <text evidence="3">Catalyzes a proton abstraction reaction that results in 2,5-elimination of pyruvate from 2-succinyl-5-enolpyruvyl-6-hydroxy-3-cyclohexene-1-carboxylate (SEPHCHC) and the formation of 2-succinyl-6-hydroxy-2,4-cyclohexadiene-1-carboxylate (SHCHC).</text>
</comment>
<organism evidence="5 6">
    <name type="scientific">Caldibacillus debilis</name>
    <dbReference type="NCBI Taxonomy" id="301148"/>
    <lineage>
        <taxon>Bacteria</taxon>
        <taxon>Bacillati</taxon>
        <taxon>Bacillota</taxon>
        <taxon>Bacilli</taxon>
        <taxon>Bacillales</taxon>
        <taxon>Bacillaceae</taxon>
        <taxon>Caldibacillus</taxon>
    </lineage>
</organism>
<dbReference type="Pfam" id="PF00561">
    <property type="entry name" value="Abhydrolase_1"/>
    <property type="match status" value="1"/>
</dbReference>
<dbReference type="Proteomes" id="UP000075683">
    <property type="component" value="Unassembled WGS sequence"/>
</dbReference>
<evidence type="ECO:0000256" key="3">
    <source>
        <dbReference type="HAMAP-Rule" id="MF_01660"/>
    </source>
</evidence>
<gene>
    <name evidence="3" type="primary">menH</name>
    <name evidence="5" type="ORF">B4135_1406</name>
</gene>
<dbReference type="EMBL" id="LQYT01000012">
    <property type="protein sequence ID" value="KYD22276.1"/>
    <property type="molecule type" value="Genomic_DNA"/>
</dbReference>
<evidence type="ECO:0000313" key="6">
    <source>
        <dbReference type="Proteomes" id="UP000075683"/>
    </source>
</evidence>
<reference evidence="5 6" key="1">
    <citation type="submission" date="2016-01" db="EMBL/GenBank/DDBJ databases">
        <title>Draft Genome Sequences of Seven Thermophilic Sporeformers Isolated from Foods.</title>
        <authorList>
            <person name="Berendsen E.M."/>
            <person name="Wells-Bennik M.H."/>
            <person name="Krawcyk A.O."/>
            <person name="De Jong A."/>
            <person name="Holsappel S."/>
            <person name="Eijlander R.T."/>
            <person name="Kuipers O.P."/>
        </authorList>
    </citation>
    <scope>NUCLEOTIDE SEQUENCE [LARGE SCALE GENOMIC DNA]</scope>
    <source>
        <strain evidence="5 6">B4135</strain>
    </source>
</reference>
<dbReference type="HAMAP" id="MF_01660">
    <property type="entry name" value="MenH"/>
    <property type="match status" value="1"/>
</dbReference>
<dbReference type="OrthoDB" id="9808398at2"/>
<comment type="caution">
    <text evidence="5">The sequence shown here is derived from an EMBL/GenBank/DDBJ whole genome shotgun (WGS) entry which is preliminary data.</text>
</comment>
<dbReference type="PANTHER" id="PTHR42916">
    <property type="entry name" value="2-SUCCINYL-5-ENOLPYRUVYL-6-HYDROXY-3-CYCLOHEXENE-1-CARBOXYLATE SYNTHASE"/>
    <property type="match status" value="1"/>
</dbReference>
<dbReference type="EC" id="4.2.99.20" evidence="3"/>
<dbReference type="AlphaFoldDB" id="A0A150MCT1"/>
<feature type="domain" description="AB hydrolase-1" evidence="4">
    <location>
        <begin position="20"/>
        <end position="255"/>
    </location>
</feature>
<evidence type="ECO:0000256" key="2">
    <source>
        <dbReference type="ARBA" id="ARBA00023239"/>
    </source>
</evidence>
<dbReference type="GO" id="GO:0009234">
    <property type="term" value="P:menaquinone biosynthetic process"/>
    <property type="evidence" value="ECO:0007669"/>
    <property type="project" value="UniProtKB-UniRule"/>
</dbReference>
<evidence type="ECO:0000256" key="1">
    <source>
        <dbReference type="ARBA" id="ARBA00022428"/>
    </source>
</evidence>
<dbReference type="InterPro" id="IPR000073">
    <property type="entry name" value="AB_hydrolase_1"/>
</dbReference>
<dbReference type="InterPro" id="IPR022485">
    <property type="entry name" value="SHCHC_synthase_MenH"/>
</dbReference>
<comment type="similarity">
    <text evidence="3">Belongs to the AB hydrolase superfamily. MenH family.</text>
</comment>
<name>A0A150MCT1_9BACI</name>
<dbReference type="STRING" id="301148.B4135_1406"/>
<dbReference type="SUPFAM" id="SSF53474">
    <property type="entry name" value="alpha/beta-Hydrolases"/>
    <property type="match status" value="1"/>
</dbReference>
<dbReference type="PANTHER" id="PTHR42916:SF1">
    <property type="entry name" value="PROTEIN PHYLLO, CHLOROPLASTIC"/>
    <property type="match status" value="1"/>
</dbReference>
<comment type="catalytic activity">
    <reaction evidence="3">
        <text>5-enolpyruvoyl-6-hydroxy-2-succinyl-cyclohex-3-ene-1-carboxylate = (1R,6R)-6-hydroxy-2-succinyl-cyclohexa-2,4-diene-1-carboxylate + pyruvate</text>
        <dbReference type="Rhea" id="RHEA:25597"/>
        <dbReference type="ChEBI" id="CHEBI:15361"/>
        <dbReference type="ChEBI" id="CHEBI:58689"/>
        <dbReference type="ChEBI" id="CHEBI:58818"/>
        <dbReference type="EC" id="4.2.99.20"/>
    </reaction>
</comment>
<protein>
    <recommendedName>
        <fullName evidence="3">Putative 2-succinyl-6-hydroxy-2,4-cyclohexadiene-1-carboxylate synthase</fullName>
        <shortName evidence="3">SHCHC synthase</shortName>
        <ecNumber evidence="3">4.2.99.20</ecNumber>
    </recommendedName>
</protein>
<comment type="pathway">
    <text evidence="3">Quinol/quinone metabolism; 1,4-dihydroxy-2-naphthoate biosynthesis; 1,4-dihydroxy-2-naphthoate from chorismate: step 3/7.</text>
</comment>
<evidence type="ECO:0000259" key="4">
    <source>
        <dbReference type="Pfam" id="PF00561"/>
    </source>
</evidence>
<dbReference type="NCBIfam" id="TIGR03695">
    <property type="entry name" value="menH_SHCHC"/>
    <property type="match status" value="1"/>
</dbReference>
<dbReference type="GO" id="GO:0070205">
    <property type="term" value="F:2-succinyl-6-hydroxy-2,4-cyclohexadiene-1-carboxylate synthase activity"/>
    <property type="evidence" value="ECO:0007669"/>
    <property type="project" value="UniProtKB-UniRule"/>
</dbReference>
<dbReference type="RefSeq" id="WP_061568106.1">
    <property type="nucleotide sequence ID" value="NZ_LQYT01000012.1"/>
</dbReference>
<sequence>MILTINGMPYSFMQTGEGEPLLLLHGFTGDKNDWAPFFPLWGEYFCVIAVDLPGHGETGKPKDVSRYRMESVVRDIDELLGKLDVRRVHVLGYSMGGRTALAYAILRPGRIRSLILEGASPGLKTEEEREARKKSDELLAERILKNGLADFVDYWRELPLFRTQKELPEPVYERLWRKRLANDPYGLAYSLRGMGTGVQPSFWEDLPRLDIPVLLLAGERDGKFLRIGREMEKAIKKAKLVAVPGAGHAAHVENPSFFGKIVMKFIKESEGEPLCRENG</sequence>
<dbReference type="UniPathway" id="UPA01057">
    <property type="reaction ID" value="UER00900"/>
</dbReference>
<accession>A0A150MCT1</accession>
<dbReference type="Gene3D" id="3.40.50.1820">
    <property type="entry name" value="alpha/beta hydrolase"/>
    <property type="match status" value="1"/>
</dbReference>
<comment type="pathway">
    <text evidence="3">Quinol/quinone metabolism; menaquinone biosynthesis.</text>
</comment>
<dbReference type="UniPathway" id="UPA00079"/>
<keyword evidence="2 3" id="KW-0456">Lyase</keyword>
<evidence type="ECO:0000313" key="5">
    <source>
        <dbReference type="EMBL" id="KYD22276.1"/>
    </source>
</evidence>
<comment type="subunit">
    <text evidence="3">Monomer.</text>
</comment>
<dbReference type="PATRIC" id="fig|301148.3.peg.712"/>